<evidence type="ECO:0000256" key="2">
    <source>
        <dbReference type="SAM" id="MobiDB-lite"/>
    </source>
</evidence>
<dbReference type="Pfam" id="PF00735">
    <property type="entry name" value="Septin"/>
    <property type="match status" value="2"/>
</dbReference>
<dbReference type="InterPro" id="IPR030379">
    <property type="entry name" value="G_SEPTIN_dom"/>
</dbReference>
<evidence type="ECO:0000259" key="3">
    <source>
        <dbReference type="PROSITE" id="PS51719"/>
    </source>
</evidence>
<evidence type="ECO:0000256" key="1">
    <source>
        <dbReference type="RuleBase" id="RU004560"/>
    </source>
</evidence>
<gene>
    <name evidence="4" type="ORF">LRAMOSA08618</name>
</gene>
<name>A0A077WFA2_9FUNG</name>
<sequence>MLYRGHPLRTRSRSQKNASTKLNLIVMGQTSSGKTAFVRTMCEYLRSTVIQGTFKESIPMVLKNPLEPTTATYSVSMDIEPEDDDERRISLTITDTPGISSNLSLLENQLRYLCMYIDHQYERTFLEESKVRRTPHATDTHIHACLFFVDGDKLRQSGRLSDVDRYMIRMLASRVNVIPVVGKGDTMTPPERQRLKTCCRNDIFDVFELPVYGYEEMATSDDEQEEQSNHESLSSPTSEKRGSGSFMLDGILDMLEACVEHDDDDEEACCMKEYLQLIPFTVIGFEQDPESGRPLSQQKNKQKRTKKKKTRVGKPFLGRYYPWGVVDCCNPEYSDFVQLVTMLLSSHHRDMLRSETFERFYERYRTGRLMKTRVDKTMALESTMKHQVH</sequence>
<proteinExistence type="inferred from homology"/>
<reference evidence="4" key="1">
    <citation type="journal article" date="2014" name="Genome Announc.">
        <title>De novo whole-genome sequence and genome annotation of Lichtheimia ramosa.</title>
        <authorList>
            <person name="Linde J."/>
            <person name="Schwartze V."/>
            <person name="Binder U."/>
            <person name="Lass-Florl C."/>
            <person name="Voigt K."/>
            <person name="Horn F."/>
        </authorList>
    </citation>
    <scope>NUCLEOTIDE SEQUENCE</scope>
    <source>
        <strain evidence="4">JMRC FSU:6197</strain>
    </source>
</reference>
<protein>
    <recommendedName>
        <fullName evidence="3">Septin-type G domain-containing protein</fullName>
    </recommendedName>
</protein>
<dbReference type="SUPFAM" id="SSF52540">
    <property type="entry name" value="P-loop containing nucleoside triphosphate hydrolases"/>
    <property type="match status" value="1"/>
</dbReference>
<accession>A0A077WFA2</accession>
<organism evidence="4">
    <name type="scientific">Lichtheimia ramosa</name>
    <dbReference type="NCBI Taxonomy" id="688394"/>
    <lineage>
        <taxon>Eukaryota</taxon>
        <taxon>Fungi</taxon>
        <taxon>Fungi incertae sedis</taxon>
        <taxon>Mucoromycota</taxon>
        <taxon>Mucoromycotina</taxon>
        <taxon>Mucoromycetes</taxon>
        <taxon>Mucorales</taxon>
        <taxon>Lichtheimiaceae</taxon>
        <taxon>Lichtheimia</taxon>
    </lineage>
</organism>
<feature type="domain" description="Septin-type G" evidence="3">
    <location>
        <begin position="18"/>
        <end position="371"/>
    </location>
</feature>
<dbReference type="AlphaFoldDB" id="A0A077WFA2"/>
<keyword evidence="1" id="KW-0342">GTP-binding</keyword>
<feature type="region of interest" description="Disordered" evidence="2">
    <location>
        <begin position="289"/>
        <end position="309"/>
    </location>
</feature>
<feature type="compositionally biased region" description="Basic residues" evidence="2">
    <location>
        <begin position="300"/>
        <end position="309"/>
    </location>
</feature>
<dbReference type="OrthoDB" id="416553at2759"/>
<evidence type="ECO:0000313" key="4">
    <source>
        <dbReference type="EMBL" id="CDS06090.1"/>
    </source>
</evidence>
<dbReference type="InterPro" id="IPR027417">
    <property type="entry name" value="P-loop_NTPase"/>
</dbReference>
<dbReference type="EMBL" id="LK023318">
    <property type="protein sequence ID" value="CDS06090.1"/>
    <property type="molecule type" value="Genomic_DNA"/>
</dbReference>
<dbReference type="PANTHER" id="PTHR18884">
    <property type="entry name" value="SEPTIN"/>
    <property type="match status" value="1"/>
</dbReference>
<comment type="similarity">
    <text evidence="1">Belongs to the TRAFAC class TrmE-Era-EngA-EngB-Septin-like GTPase superfamily. Septin GTPase family.</text>
</comment>
<dbReference type="PROSITE" id="PS51719">
    <property type="entry name" value="G_SEPTIN"/>
    <property type="match status" value="1"/>
</dbReference>
<feature type="region of interest" description="Disordered" evidence="2">
    <location>
        <begin position="218"/>
        <end position="242"/>
    </location>
</feature>
<keyword evidence="1" id="KW-0547">Nucleotide-binding</keyword>
<dbReference type="GO" id="GO:0005525">
    <property type="term" value="F:GTP binding"/>
    <property type="evidence" value="ECO:0007669"/>
    <property type="project" value="UniProtKB-KW"/>
</dbReference>
<dbReference type="Gene3D" id="3.40.50.300">
    <property type="entry name" value="P-loop containing nucleotide triphosphate hydrolases"/>
    <property type="match status" value="1"/>
</dbReference>